<dbReference type="Pfam" id="PF19030">
    <property type="entry name" value="TSP1_ADAMTS"/>
    <property type="match status" value="3"/>
</dbReference>
<sequence length="1625" mass="173698">MEAKRPRSLTVVFLSWLFLLALVARAIAQDTTHQTPPNYKDCYLGKGLAELYNCGKIFDMTDSGTVHLKNISTFGRYLIKLRTNETLKTVNAICSRAESHKPDMYSGSCIYNMQGNPPSWGLDRIDHWPGQELLNGLFASTASGTGVHVYVLDTEKRTVRRDYQFSVFSQGIRCSHKEFRYQDERVNKTSGSPLMRCLDGFDAVNDSFGTNDCNGHGTHVAGIVGGVKTGVAKDVFLHPVRILGCDGSGTYGAMIAGLEWVAVNLIRPAVLLLPVSTKVSITVDQAISNMINISGIIGIAAAGNFMQEACNYSPARAASVITVGSTNSLNEMSWFSNYGPCTTMFAPGESVYSAYFRNDTSYATLSGTSMACSFVAGAAALYLSRNTLASSVDVRQSLMDATESNAVSATNLKPGTTTRLLNTNSKQIFYRISPRSFHNAVENTTYAIIVSLTMKPATTVSLTPTIDSAVGYFIPENLRFPSDATWSYPQTINLVLLPFSDFLNHFATIQWAFSSKDTRFIATPESGVTVQDTDVCNKIGCGQTLDNPKLIPSLPFYYIDDTSEYRDVYSENSDGGCHIYDYAKLGMNNLSLLACNDDYCGSKSVLFNVTLLAGHVYIIMIDGYRGERGPLEIYVSDPGSPPVPTVETLPTSIPLMISSFLSRNPSNKIMCTAWSNADCQPAPTPLPIQAEFFWSPVRWGPCDKHCGGGLQQAVMKCFTGNYSSVDDWNCAQISVPTAYQVCNLVACNNYTIFEGPWGECSRSCGGGVQTRQVICMDATGNTAHPDRCGGEAEFDELQSCNVQPCNISWWETGSWNYCNVPCAGGKRFRDVFCVSNGSVVDNATCDSLLAPSTGLECNTQPCQTYAWLVGRWGDSPYGITTAKARSVLCVDGGGITVGDVFCDPDSKPRTISTCPQPSVYCDFCSYNNCSGNGVCKNGSCSCTDKWMGDYCEKPKACKGNPIGFLKDGSVDCCPYAAIDLNQRCCLVPQAIIDICCPSIRDEKGVCCLSGILDECYVCDGDGTSCATNVSILAILDDALDVTRNASVDWKGFMIKFLMKVASRLNVAAEGIVLTGVRTMNTLTGDCSTSDEIQLGCLGSVTQQLLAVFNFSVIPIPMFITGLKIQEVQRVARAGLCGNGVCERGERCNQNGQSSTTDGPCCSADCPYVPIGCPITLRGVRKNLPCSKNGLCLDASGRCDCFDGYQGEACDTCLNGYNRLPDGQCVKVPSVSVMKNLSNIFLNTTIKNTDGNEPPSKGSTSPVGTVIILILCGAVVYIFWRTYGESITTTPAAQGALQALGLRATCSQNGGVPPGGSATGGGPTQHGLPSYESSVDEAQRQARRSSLKEERREAVEERRKSRTHGLEQSSMRKSLMMAPDYVGGSGGGPGGHPNRLSGLSPKQGVTMGDSGLVRDTLTGEQNNRGQSEAAAYKDENLRNYGRNEESDQRTSAKNEDSNFSRFPIDYEDQGYNKAYPSSSATFVGCSPNIPSSSNFFSEGSNTQAPTSFFGGGSNVPPSTNFFGGVSNAPPPANFFGGGSNAPPPANFVGEGSNAPSSANVFGGGSNAPSTANFFGGGSKGPSSTNFLGGGSKGPSSTNLFGGLSNAPSSTNFFGGGRNSPSNSDIL</sequence>
<proteinExistence type="inferred from homology"/>
<keyword evidence="6" id="KW-0677">Repeat</keyword>
<dbReference type="Pfam" id="PF00082">
    <property type="entry name" value="Peptidase_S8"/>
    <property type="match status" value="1"/>
</dbReference>
<evidence type="ECO:0000256" key="5">
    <source>
        <dbReference type="ARBA" id="ARBA00022729"/>
    </source>
</evidence>
<feature type="active site" description="Charge relay system" evidence="11">
    <location>
        <position position="153"/>
    </location>
</feature>
<evidence type="ECO:0000256" key="10">
    <source>
        <dbReference type="PROSITE-ProRule" id="PRU00076"/>
    </source>
</evidence>
<dbReference type="GO" id="GO:0006508">
    <property type="term" value="P:proteolysis"/>
    <property type="evidence" value="ECO:0007669"/>
    <property type="project" value="UniProtKB-KW"/>
</dbReference>
<feature type="active site" description="Charge relay system" evidence="11">
    <location>
        <position position="369"/>
    </location>
</feature>
<feature type="region of interest" description="Disordered" evidence="12">
    <location>
        <begin position="1307"/>
        <end position="1463"/>
    </location>
</feature>
<dbReference type="PROSITE" id="PS00022">
    <property type="entry name" value="EGF_1"/>
    <property type="match status" value="1"/>
</dbReference>
<evidence type="ECO:0000256" key="12">
    <source>
        <dbReference type="SAM" id="MobiDB-lite"/>
    </source>
</evidence>
<comment type="caution">
    <text evidence="10">Lacks conserved residue(s) required for the propagation of feature annotation.</text>
</comment>
<feature type="signal peptide" evidence="13">
    <location>
        <begin position="1"/>
        <end position="28"/>
    </location>
</feature>
<dbReference type="InterPro" id="IPR002049">
    <property type="entry name" value="LE_dom"/>
</dbReference>
<keyword evidence="5 13" id="KW-0732">Signal</keyword>
<dbReference type="InterPro" id="IPR034193">
    <property type="entry name" value="PCSK9_ProteinaseK-like"/>
</dbReference>
<gene>
    <name evidence="15" type="ORF">R1flu_006482</name>
</gene>
<evidence type="ECO:0000256" key="1">
    <source>
        <dbReference type="ARBA" id="ARBA00004613"/>
    </source>
</evidence>
<dbReference type="InterPro" id="IPR050131">
    <property type="entry name" value="Peptidase_S8_subtilisin-like"/>
</dbReference>
<dbReference type="SUPFAM" id="SSF52743">
    <property type="entry name" value="Subtilisin-like"/>
    <property type="match status" value="1"/>
</dbReference>
<dbReference type="GO" id="GO:0004252">
    <property type="term" value="F:serine-type endopeptidase activity"/>
    <property type="evidence" value="ECO:0007669"/>
    <property type="project" value="UniProtKB-UniRule"/>
</dbReference>
<dbReference type="InterPro" id="IPR000209">
    <property type="entry name" value="Peptidase_S8/S53_dom"/>
</dbReference>
<evidence type="ECO:0000256" key="7">
    <source>
        <dbReference type="ARBA" id="ARBA00022801"/>
    </source>
</evidence>
<evidence type="ECO:0000256" key="13">
    <source>
        <dbReference type="SAM" id="SignalP"/>
    </source>
</evidence>
<keyword evidence="10" id="KW-0245">EGF-like domain</keyword>
<comment type="subcellular location">
    <subcellularLocation>
        <location evidence="1">Secreted</location>
    </subcellularLocation>
</comment>
<evidence type="ECO:0000256" key="9">
    <source>
        <dbReference type="ARBA" id="ARBA00023157"/>
    </source>
</evidence>
<dbReference type="PROSITE" id="PS51892">
    <property type="entry name" value="SUBTILASE"/>
    <property type="match status" value="1"/>
</dbReference>
<keyword evidence="4 11" id="KW-0645">Protease</keyword>
<dbReference type="SMART" id="SM00209">
    <property type="entry name" value="TSP1"/>
    <property type="match status" value="3"/>
</dbReference>
<feature type="compositionally biased region" description="Basic and acidic residues" evidence="12">
    <location>
        <begin position="1345"/>
        <end position="1358"/>
    </location>
</feature>
<feature type="compositionally biased region" description="Basic and acidic residues" evidence="12">
    <location>
        <begin position="1430"/>
        <end position="1457"/>
    </location>
</feature>
<organism evidence="15 16">
    <name type="scientific">Riccia fluitans</name>
    <dbReference type="NCBI Taxonomy" id="41844"/>
    <lineage>
        <taxon>Eukaryota</taxon>
        <taxon>Viridiplantae</taxon>
        <taxon>Streptophyta</taxon>
        <taxon>Embryophyta</taxon>
        <taxon>Marchantiophyta</taxon>
        <taxon>Marchantiopsida</taxon>
        <taxon>Marchantiidae</taxon>
        <taxon>Marchantiales</taxon>
        <taxon>Ricciaceae</taxon>
        <taxon>Riccia</taxon>
    </lineage>
</organism>
<dbReference type="Gene3D" id="2.20.100.10">
    <property type="entry name" value="Thrombospondin type-1 (TSP1) repeat"/>
    <property type="match status" value="3"/>
</dbReference>
<dbReference type="CDD" id="cd04077">
    <property type="entry name" value="Peptidases_S8_PCSK9_ProteinaseK_like"/>
    <property type="match status" value="1"/>
</dbReference>
<evidence type="ECO:0000256" key="6">
    <source>
        <dbReference type="ARBA" id="ARBA00022737"/>
    </source>
</evidence>
<dbReference type="GO" id="GO:0005576">
    <property type="term" value="C:extracellular region"/>
    <property type="evidence" value="ECO:0007669"/>
    <property type="project" value="UniProtKB-SubCell"/>
</dbReference>
<dbReference type="PANTHER" id="PTHR43806">
    <property type="entry name" value="PEPTIDASE S8"/>
    <property type="match status" value="1"/>
</dbReference>
<evidence type="ECO:0000313" key="15">
    <source>
        <dbReference type="EMBL" id="KAL2635003.1"/>
    </source>
</evidence>
<dbReference type="InterPro" id="IPR036383">
    <property type="entry name" value="TSP1_rpt_sf"/>
</dbReference>
<feature type="region of interest" description="Disordered" evidence="12">
    <location>
        <begin position="1571"/>
        <end position="1625"/>
    </location>
</feature>
<dbReference type="Gene3D" id="2.10.25.10">
    <property type="entry name" value="Laminin"/>
    <property type="match status" value="1"/>
</dbReference>
<dbReference type="PROSITE" id="PS00137">
    <property type="entry name" value="SUBTILASE_HIS"/>
    <property type="match status" value="1"/>
</dbReference>
<dbReference type="EMBL" id="JBHFFA010000003">
    <property type="protein sequence ID" value="KAL2635003.1"/>
    <property type="molecule type" value="Genomic_DNA"/>
</dbReference>
<evidence type="ECO:0000256" key="8">
    <source>
        <dbReference type="ARBA" id="ARBA00022825"/>
    </source>
</evidence>
<dbReference type="PROSITE" id="PS50092">
    <property type="entry name" value="TSP1"/>
    <property type="match status" value="3"/>
</dbReference>
<evidence type="ECO:0000256" key="2">
    <source>
        <dbReference type="ARBA" id="ARBA00011073"/>
    </source>
</evidence>
<feature type="chain" id="PRO_5044786187" description="EGF-like domain-containing protein" evidence="13">
    <location>
        <begin position="29"/>
        <end position="1625"/>
    </location>
</feature>
<feature type="compositionally biased region" description="Gly residues" evidence="12">
    <location>
        <begin position="1311"/>
        <end position="1323"/>
    </location>
</feature>
<evidence type="ECO:0000313" key="16">
    <source>
        <dbReference type="Proteomes" id="UP001605036"/>
    </source>
</evidence>
<feature type="compositionally biased region" description="Polar residues" evidence="12">
    <location>
        <begin position="1592"/>
        <end position="1625"/>
    </location>
</feature>
<dbReference type="InterPro" id="IPR000884">
    <property type="entry name" value="TSP1_rpt"/>
</dbReference>
<feature type="domain" description="EGF-like" evidence="14">
    <location>
        <begin position="1175"/>
        <end position="1210"/>
    </location>
</feature>
<dbReference type="PRINTS" id="PR00723">
    <property type="entry name" value="SUBTILISIN"/>
</dbReference>
<keyword evidence="8 11" id="KW-0720">Serine protease</keyword>
<feature type="active site" description="Charge relay system" evidence="11">
    <location>
        <position position="216"/>
    </location>
</feature>
<comment type="similarity">
    <text evidence="2 11">Belongs to the peptidase S8 family.</text>
</comment>
<dbReference type="Gene3D" id="3.40.50.200">
    <property type="entry name" value="Peptidase S8/S53 domain"/>
    <property type="match status" value="1"/>
</dbReference>
<dbReference type="InterPro" id="IPR000742">
    <property type="entry name" value="EGF"/>
</dbReference>
<evidence type="ECO:0000256" key="4">
    <source>
        <dbReference type="ARBA" id="ARBA00022670"/>
    </source>
</evidence>
<keyword evidence="9 10" id="KW-1015">Disulfide bond</keyword>
<keyword evidence="16" id="KW-1185">Reference proteome</keyword>
<dbReference type="InterPro" id="IPR015500">
    <property type="entry name" value="Peptidase_S8_subtilisin-rel"/>
</dbReference>
<dbReference type="SUPFAM" id="SSF82895">
    <property type="entry name" value="TSP-1 type 1 repeat"/>
    <property type="match status" value="3"/>
</dbReference>
<evidence type="ECO:0000256" key="3">
    <source>
        <dbReference type="ARBA" id="ARBA00022525"/>
    </source>
</evidence>
<evidence type="ECO:0000259" key="14">
    <source>
        <dbReference type="PROSITE" id="PS50026"/>
    </source>
</evidence>
<dbReference type="PROSITE" id="PS01248">
    <property type="entry name" value="EGF_LAM_1"/>
    <property type="match status" value="1"/>
</dbReference>
<dbReference type="PANTHER" id="PTHR43806:SF11">
    <property type="entry name" value="CEREVISIN-RELATED"/>
    <property type="match status" value="1"/>
</dbReference>
<dbReference type="SMART" id="SM00181">
    <property type="entry name" value="EGF"/>
    <property type="match status" value="2"/>
</dbReference>
<keyword evidence="7 11" id="KW-0378">Hydrolase</keyword>
<dbReference type="FunFam" id="3.40.50.200:FF:000016">
    <property type="entry name" value="Proprotein convertase subtilisin/kexin type 9"/>
    <property type="match status" value="1"/>
</dbReference>
<dbReference type="PROSITE" id="PS50026">
    <property type="entry name" value="EGF_3"/>
    <property type="match status" value="1"/>
</dbReference>
<protein>
    <recommendedName>
        <fullName evidence="14">EGF-like domain-containing protein</fullName>
    </recommendedName>
</protein>
<dbReference type="Proteomes" id="UP001605036">
    <property type="component" value="Unassembled WGS sequence"/>
</dbReference>
<accession>A0ABD1YWV4</accession>
<dbReference type="InterPro" id="IPR036852">
    <property type="entry name" value="Peptidase_S8/S53_dom_sf"/>
</dbReference>
<comment type="caution">
    <text evidence="15">The sequence shown here is derived from an EMBL/GenBank/DDBJ whole genome shotgun (WGS) entry which is preliminary data.</text>
</comment>
<dbReference type="InterPro" id="IPR013111">
    <property type="entry name" value="EGF_extracell"/>
</dbReference>
<keyword evidence="3" id="KW-0964">Secreted</keyword>
<dbReference type="InterPro" id="IPR022398">
    <property type="entry name" value="Peptidase_S8_His-AS"/>
</dbReference>
<dbReference type="CDD" id="cd00055">
    <property type="entry name" value="EGF_Lam"/>
    <property type="match status" value="1"/>
</dbReference>
<name>A0ABD1YWV4_9MARC</name>
<feature type="disulfide bond" evidence="10">
    <location>
        <begin position="1200"/>
        <end position="1209"/>
    </location>
</feature>
<dbReference type="Pfam" id="PF07974">
    <property type="entry name" value="EGF_2"/>
    <property type="match status" value="1"/>
</dbReference>
<reference evidence="15 16" key="1">
    <citation type="submission" date="2024-09" db="EMBL/GenBank/DDBJ databases">
        <title>Chromosome-scale assembly of Riccia fluitans.</title>
        <authorList>
            <person name="Paukszto L."/>
            <person name="Sawicki J."/>
            <person name="Karawczyk K."/>
            <person name="Piernik-Szablinska J."/>
            <person name="Szczecinska M."/>
            <person name="Mazdziarz M."/>
        </authorList>
    </citation>
    <scope>NUCLEOTIDE SEQUENCE [LARGE SCALE GENOMIC DNA]</scope>
    <source>
        <strain evidence="15">Rf_01</strain>
        <tissue evidence="15">Aerial parts of the thallus</tissue>
    </source>
</reference>
<dbReference type="FunFam" id="2.20.100.10:FF:000005">
    <property type="entry name" value="ADAM metallopeptidase with thrombospondin type 1 motif 9"/>
    <property type="match status" value="1"/>
</dbReference>
<evidence type="ECO:0000256" key="11">
    <source>
        <dbReference type="PROSITE-ProRule" id="PRU01240"/>
    </source>
</evidence>